<feature type="region of interest" description="Disordered" evidence="2">
    <location>
        <begin position="309"/>
        <end position="335"/>
    </location>
</feature>
<dbReference type="PANTHER" id="PTHR12689">
    <property type="entry name" value="A1 CISTRON SPLICING FACTOR AAR2-RELATED"/>
    <property type="match status" value="1"/>
</dbReference>
<dbReference type="CDD" id="cd13777">
    <property type="entry name" value="Aar2_N"/>
    <property type="match status" value="1"/>
</dbReference>
<dbReference type="GO" id="GO:0000244">
    <property type="term" value="P:spliceosomal tri-snRNP complex assembly"/>
    <property type="evidence" value="ECO:0007669"/>
    <property type="project" value="TreeGrafter"/>
</dbReference>
<dbReference type="AlphaFoldDB" id="A0AAN7AHX3"/>
<sequence>EIFRLLDVPVDFVVGLDMMVEKSTPGFVDIPPGAHLLWVQQPGQNFRSAYWFVTGHRPQYKGHVRIKQWDRYNEVLGEVASRCERRSVLESIVEIYPHLKVYPSSTPTLVQPSGSTILTSSDSESAVAWQSPAWTRSPSPLHLWQALTDSISNEFLARVTSKKEVQDEYPVDSMDDRLEELQSSLGGRRRNVIPNLSSDLNFIFCLQTLKNMKKLPRSQRKSDDLFDLVIERLKDEKEDDLIAEMQFAFLTGTYLTNAACLGQWWDFVLHFALKAYKIAAMRPNLARRLIQTLHAQLLFTELQVASTSSPASSSTAERQPAEHDQKGDGPSGDRILYEARPYAQGKMTLQRGLEQFMTRLEADIKQRTGRLTKEHIEVCEAANDLGEWLFGLGWDVRHKRKMNPAEDDQGDEDSEDEDDLPVVVELDEDGREVGLVRFAD</sequence>
<dbReference type="Gene3D" id="1.25.40.550">
    <property type="entry name" value="Aar2, C-terminal domain-like"/>
    <property type="match status" value="1"/>
</dbReference>
<feature type="non-terminal residue" evidence="5">
    <location>
        <position position="1"/>
    </location>
</feature>
<comment type="caution">
    <text evidence="5">The sequence shown here is derived from an EMBL/GenBank/DDBJ whole genome shotgun (WGS) entry which is preliminary data.</text>
</comment>
<dbReference type="EMBL" id="MU864419">
    <property type="protein sequence ID" value="KAK4186622.1"/>
    <property type="molecule type" value="Genomic_DNA"/>
</dbReference>
<reference evidence="5" key="2">
    <citation type="submission" date="2023-05" db="EMBL/GenBank/DDBJ databases">
        <authorList>
            <consortium name="Lawrence Berkeley National Laboratory"/>
            <person name="Steindorff A."/>
            <person name="Hensen N."/>
            <person name="Bonometti L."/>
            <person name="Westerberg I."/>
            <person name="Brannstrom I.O."/>
            <person name="Guillou S."/>
            <person name="Cros-Aarteil S."/>
            <person name="Calhoun S."/>
            <person name="Haridas S."/>
            <person name="Kuo A."/>
            <person name="Mondo S."/>
            <person name="Pangilinan J."/>
            <person name="Riley R."/>
            <person name="Labutti K."/>
            <person name="Andreopoulos B."/>
            <person name="Lipzen A."/>
            <person name="Chen C."/>
            <person name="Yanf M."/>
            <person name="Daum C."/>
            <person name="Ng V."/>
            <person name="Clum A."/>
            <person name="Ohm R."/>
            <person name="Martin F."/>
            <person name="Silar P."/>
            <person name="Natvig D."/>
            <person name="Lalanne C."/>
            <person name="Gautier V."/>
            <person name="Ament-Velasquez S.L."/>
            <person name="Kruys A."/>
            <person name="Hutchinson M.I."/>
            <person name="Powell A.J."/>
            <person name="Barry K."/>
            <person name="Miller A.N."/>
            <person name="Grigoriev I.V."/>
            <person name="Debuchy R."/>
            <person name="Gladieux P."/>
            <person name="Thoren M.H."/>
            <person name="Johannesson H."/>
        </authorList>
    </citation>
    <scope>NUCLEOTIDE SEQUENCE</scope>
    <source>
        <strain evidence="5">PSN309</strain>
    </source>
</reference>
<evidence type="ECO:0000259" key="3">
    <source>
        <dbReference type="Pfam" id="PF05282"/>
    </source>
</evidence>
<evidence type="ECO:0000259" key="4">
    <source>
        <dbReference type="Pfam" id="PF20981"/>
    </source>
</evidence>
<evidence type="ECO:0000313" key="5">
    <source>
        <dbReference type="EMBL" id="KAK4186622.1"/>
    </source>
</evidence>
<keyword evidence="6" id="KW-1185">Reference proteome</keyword>
<dbReference type="InterPro" id="IPR038514">
    <property type="entry name" value="AAR2_C_sf"/>
</dbReference>
<dbReference type="CDD" id="cd13778">
    <property type="entry name" value="Aar2_C"/>
    <property type="match status" value="1"/>
</dbReference>
<dbReference type="PANTHER" id="PTHR12689:SF4">
    <property type="entry name" value="PROTEIN AAR2 HOMOLOG"/>
    <property type="match status" value="1"/>
</dbReference>
<evidence type="ECO:0000313" key="6">
    <source>
        <dbReference type="Proteomes" id="UP001302126"/>
    </source>
</evidence>
<feature type="non-terminal residue" evidence="5">
    <location>
        <position position="440"/>
    </location>
</feature>
<name>A0AAN7AHX3_9PEZI</name>
<dbReference type="Proteomes" id="UP001302126">
    <property type="component" value="Unassembled WGS sequence"/>
</dbReference>
<gene>
    <name evidence="5" type="ORF">QBC35DRAFT_361340</name>
</gene>
<feature type="domain" description="AAR2 N-terminal" evidence="4">
    <location>
        <begin position="5"/>
        <end position="160"/>
    </location>
</feature>
<dbReference type="Pfam" id="PF05282">
    <property type="entry name" value="AAR2"/>
    <property type="match status" value="1"/>
</dbReference>
<dbReference type="InterPro" id="IPR033648">
    <property type="entry name" value="AAR2_C"/>
</dbReference>
<dbReference type="Gene3D" id="2.60.34.20">
    <property type="match status" value="1"/>
</dbReference>
<reference evidence="5" key="1">
    <citation type="journal article" date="2023" name="Mol. Phylogenet. Evol.">
        <title>Genome-scale phylogeny and comparative genomics of the fungal order Sordariales.</title>
        <authorList>
            <person name="Hensen N."/>
            <person name="Bonometti L."/>
            <person name="Westerberg I."/>
            <person name="Brannstrom I.O."/>
            <person name="Guillou S."/>
            <person name="Cros-Aarteil S."/>
            <person name="Calhoun S."/>
            <person name="Haridas S."/>
            <person name="Kuo A."/>
            <person name="Mondo S."/>
            <person name="Pangilinan J."/>
            <person name="Riley R."/>
            <person name="LaButti K."/>
            <person name="Andreopoulos B."/>
            <person name="Lipzen A."/>
            <person name="Chen C."/>
            <person name="Yan M."/>
            <person name="Daum C."/>
            <person name="Ng V."/>
            <person name="Clum A."/>
            <person name="Steindorff A."/>
            <person name="Ohm R.A."/>
            <person name="Martin F."/>
            <person name="Silar P."/>
            <person name="Natvig D.O."/>
            <person name="Lalanne C."/>
            <person name="Gautier V."/>
            <person name="Ament-Velasquez S.L."/>
            <person name="Kruys A."/>
            <person name="Hutchinson M.I."/>
            <person name="Powell A.J."/>
            <person name="Barry K."/>
            <person name="Miller A.N."/>
            <person name="Grigoriev I.V."/>
            <person name="Debuchy R."/>
            <person name="Gladieux P."/>
            <person name="Hiltunen Thoren M."/>
            <person name="Johannesson H."/>
        </authorList>
    </citation>
    <scope>NUCLEOTIDE SEQUENCE</scope>
    <source>
        <strain evidence="5">PSN309</strain>
    </source>
</reference>
<dbReference type="InterPro" id="IPR033647">
    <property type="entry name" value="Aar2_N"/>
</dbReference>
<organism evidence="5 6">
    <name type="scientific">Podospora australis</name>
    <dbReference type="NCBI Taxonomy" id="1536484"/>
    <lineage>
        <taxon>Eukaryota</taxon>
        <taxon>Fungi</taxon>
        <taxon>Dikarya</taxon>
        <taxon>Ascomycota</taxon>
        <taxon>Pezizomycotina</taxon>
        <taxon>Sordariomycetes</taxon>
        <taxon>Sordariomycetidae</taxon>
        <taxon>Sordariales</taxon>
        <taxon>Podosporaceae</taxon>
        <taxon>Podospora</taxon>
    </lineage>
</organism>
<comment type="similarity">
    <text evidence="1">Belongs to the AAR2 family.</text>
</comment>
<dbReference type="Pfam" id="PF20981">
    <property type="entry name" value="AAR2_1st"/>
    <property type="match status" value="1"/>
</dbReference>
<protein>
    <submittedName>
        <fullName evidence="5">AAR2 protein-domain-containing protein</fullName>
    </submittedName>
</protein>
<dbReference type="InterPro" id="IPR007946">
    <property type="entry name" value="AAR2"/>
</dbReference>
<dbReference type="InterPro" id="IPR038516">
    <property type="entry name" value="AAR2_N_sf"/>
</dbReference>
<feature type="domain" description="AAR2 C-terminal" evidence="3">
    <location>
        <begin position="225"/>
        <end position="395"/>
    </location>
</feature>
<evidence type="ECO:0000256" key="2">
    <source>
        <dbReference type="SAM" id="MobiDB-lite"/>
    </source>
</evidence>
<proteinExistence type="inferred from homology"/>
<evidence type="ECO:0000256" key="1">
    <source>
        <dbReference type="ARBA" id="ARBA00006281"/>
    </source>
</evidence>
<accession>A0AAN7AHX3</accession>